<evidence type="ECO:0000313" key="3">
    <source>
        <dbReference type="Proteomes" id="UP000477722"/>
    </source>
</evidence>
<organism evidence="2 3">
    <name type="scientific">Streptomyces boncukensis</name>
    <dbReference type="NCBI Taxonomy" id="2711219"/>
    <lineage>
        <taxon>Bacteria</taxon>
        <taxon>Bacillati</taxon>
        <taxon>Actinomycetota</taxon>
        <taxon>Actinomycetes</taxon>
        <taxon>Kitasatosporales</taxon>
        <taxon>Streptomycetaceae</taxon>
        <taxon>Streptomyces</taxon>
    </lineage>
</organism>
<accession>A0A6G4WNL5</accession>
<feature type="domain" description="Phosphoadenosine phosphosulphate reductase" evidence="1">
    <location>
        <begin position="29"/>
        <end position="254"/>
    </location>
</feature>
<dbReference type="EMBL" id="JAAKZZ010000001">
    <property type="protein sequence ID" value="NGO66785.1"/>
    <property type="molecule type" value="Genomic_DNA"/>
</dbReference>
<dbReference type="PANTHER" id="PTHR43196">
    <property type="entry name" value="SULFATE ADENYLYLTRANSFERASE SUBUNIT 2"/>
    <property type="match status" value="1"/>
</dbReference>
<dbReference type="InterPro" id="IPR050128">
    <property type="entry name" value="Sulfate_adenylyltrnsfr_sub2"/>
</dbReference>
<dbReference type="RefSeq" id="WP_165296462.1">
    <property type="nucleotide sequence ID" value="NZ_JAAKZZ010000001.1"/>
</dbReference>
<protein>
    <submittedName>
        <fullName evidence="2">Phosphoadenosine phosphosulfate reductase family protein</fullName>
    </submittedName>
</protein>
<evidence type="ECO:0000259" key="1">
    <source>
        <dbReference type="Pfam" id="PF01507"/>
    </source>
</evidence>
<keyword evidence="3" id="KW-1185">Reference proteome</keyword>
<dbReference type="Proteomes" id="UP000477722">
    <property type="component" value="Unassembled WGS sequence"/>
</dbReference>
<dbReference type="Pfam" id="PF01507">
    <property type="entry name" value="PAPS_reduct"/>
    <property type="match status" value="1"/>
</dbReference>
<dbReference type="InterPro" id="IPR014729">
    <property type="entry name" value="Rossmann-like_a/b/a_fold"/>
</dbReference>
<dbReference type="PANTHER" id="PTHR43196:SF2">
    <property type="entry name" value="PHOSPHOADENOSINE PHOSPHOSULFATE REDUCTASE"/>
    <property type="match status" value="1"/>
</dbReference>
<proteinExistence type="predicted"/>
<comment type="caution">
    <text evidence="2">The sequence shown here is derived from an EMBL/GenBank/DDBJ whole genome shotgun (WGS) entry which is preliminary data.</text>
</comment>
<name>A0A6G4WNL5_9ACTN</name>
<dbReference type="SUPFAM" id="SSF52402">
    <property type="entry name" value="Adenine nucleotide alpha hydrolases-like"/>
    <property type="match status" value="1"/>
</dbReference>
<dbReference type="AlphaFoldDB" id="A0A6G4WNL5"/>
<evidence type="ECO:0000313" key="2">
    <source>
        <dbReference type="EMBL" id="NGO66785.1"/>
    </source>
</evidence>
<dbReference type="GO" id="GO:0003824">
    <property type="term" value="F:catalytic activity"/>
    <property type="evidence" value="ECO:0007669"/>
    <property type="project" value="InterPro"/>
</dbReference>
<gene>
    <name evidence="2" type="ORF">G5C65_00090</name>
</gene>
<dbReference type="Gene3D" id="3.40.50.620">
    <property type="entry name" value="HUPs"/>
    <property type="match status" value="1"/>
</dbReference>
<reference evidence="2 3" key="1">
    <citation type="submission" date="2020-02" db="EMBL/GenBank/DDBJ databases">
        <title>Whole-genome analyses of novel actinobacteria.</title>
        <authorList>
            <person name="Sahin N."/>
            <person name="Tatar D."/>
        </authorList>
    </citation>
    <scope>NUCLEOTIDE SEQUENCE [LARGE SCALE GENOMIC DNA]</scope>
    <source>
        <strain evidence="2 3">SB3404</strain>
    </source>
</reference>
<dbReference type="InterPro" id="IPR002500">
    <property type="entry name" value="PAPS_reduct_dom"/>
</dbReference>
<sequence>MTSTGQITLDLPGLDDGPDLASYRWLLANISGGKDSMAMLYELVRQADDAGVPRDRIVCVHADLGRAEWEGTRELAAEHAAAYGLRFEVVARVGLDLVDRIAERGMFPDASNRWCTSDFKRGPVRRLMTALVREAEEAGHLGRVRILNVMGLRADESPARRRLRVFSHDGALTCPCQDCLLRRTALESAERHGVPCPKHKKPGHGASNTLRHVDTWHPVHSWSTADVWTVVARSGLRPHPAYADGMPRLSCSFCVLASRPALVRAAQLRPDLAAEYAAIEERIGHRFKNDVSMKEIIAEAAEASPKVTAIPCWTG</sequence>